<dbReference type="InterPro" id="IPR012318">
    <property type="entry name" value="HTH_CRP"/>
</dbReference>
<dbReference type="PROSITE" id="PS50042">
    <property type="entry name" value="CNMP_BINDING_3"/>
    <property type="match status" value="1"/>
</dbReference>
<evidence type="ECO:0000259" key="5">
    <source>
        <dbReference type="PROSITE" id="PS50042"/>
    </source>
</evidence>
<proteinExistence type="predicted"/>
<dbReference type="InterPro" id="IPR018490">
    <property type="entry name" value="cNMP-bd_dom_sf"/>
</dbReference>
<reference evidence="8" key="1">
    <citation type="journal article" date="2019" name="Int. J. Syst. Evol. Microbiol.">
        <title>The Global Catalogue of Microorganisms (GCM) 10K type strain sequencing project: providing services to taxonomists for standard genome sequencing and annotation.</title>
        <authorList>
            <consortium name="The Broad Institute Genomics Platform"/>
            <consortium name="The Broad Institute Genome Sequencing Center for Infectious Disease"/>
            <person name="Wu L."/>
            <person name="Ma J."/>
        </authorList>
    </citation>
    <scope>NUCLEOTIDE SEQUENCE [LARGE SCALE GENOMIC DNA]</scope>
    <source>
        <strain evidence="8">TISTR 2466</strain>
    </source>
</reference>
<comment type="caution">
    <text evidence="7">The sequence shown here is derived from an EMBL/GenBank/DDBJ whole genome shotgun (WGS) entry which is preliminary data.</text>
</comment>
<gene>
    <name evidence="7" type="ORF">ACFSUE_18400</name>
</gene>
<name>A0ABW5S704_9BACL</name>
<evidence type="ECO:0000256" key="4">
    <source>
        <dbReference type="ARBA" id="ARBA00023163"/>
    </source>
</evidence>
<dbReference type="RefSeq" id="WP_253060583.1">
    <property type="nucleotide sequence ID" value="NZ_JAMXWM010000006.1"/>
</dbReference>
<sequence length="243" mass="27825">MHISFLNDEHTGDVSESRGSKPYRSAFSYASKHGGDGNKGLYDLFRCYGTLKTFNKQAMIFRKGDPAKNVYLIEKGLIKICQMTYSGQDVTFFIRRSGEYFGMAEIILQQSHPCYAQCLCESRIWVLQSDVIKEKIKTDSAITSALLVTLTARLMHEEQIVEQLVSKSVSARVAWLINQLYLQQPQRSKSDPIILTHQEMSHLVGCSRQSLSEVLNEWRSRGIIRYDRKQMLVLKPNDLAQYS</sequence>
<feature type="domain" description="HTH crp-type" evidence="6">
    <location>
        <begin position="167"/>
        <end position="237"/>
    </location>
</feature>
<dbReference type="Pfam" id="PF13545">
    <property type="entry name" value="HTH_Crp_2"/>
    <property type="match status" value="1"/>
</dbReference>
<dbReference type="EMBL" id="JBHUMQ010000049">
    <property type="protein sequence ID" value="MFD2695575.1"/>
    <property type="molecule type" value="Genomic_DNA"/>
</dbReference>
<dbReference type="InterPro" id="IPR000595">
    <property type="entry name" value="cNMP-bd_dom"/>
</dbReference>
<dbReference type="Gene3D" id="2.60.120.10">
    <property type="entry name" value="Jelly Rolls"/>
    <property type="match status" value="1"/>
</dbReference>
<dbReference type="Proteomes" id="UP001597399">
    <property type="component" value="Unassembled WGS sequence"/>
</dbReference>
<evidence type="ECO:0000256" key="3">
    <source>
        <dbReference type="ARBA" id="ARBA00023159"/>
    </source>
</evidence>
<dbReference type="InterPro" id="IPR036390">
    <property type="entry name" value="WH_DNA-bd_sf"/>
</dbReference>
<keyword evidence="4" id="KW-0804">Transcription</keyword>
<evidence type="ECO:0000313" key="8">
    <source>
        <dbReference type="Proteomes" id="UP001597399"/>
    </source>
</evidence>
<dbReference type="SMART" id="SM00419">
    <property type="entry name" value="HTH_CRP"/>
    <property type="match status" value="1"/>
</dbReference>
<keyword evidence="2" id="KW-0238">DNA-binding</keyword>
<organism evidence="7 8">
    <name type="scientific">Sporolactobacillus shoreicorticis</name>
    <dbReference type="NCBI Taxonomy" id="1923877"/>
    <lineage>
        <taxon>Bacteria</taxon>
        <taxon>Bacillati</taxon>
        <taxon>Bacillota</taxon>
        <taxon>Bacilli</taxon>
        <taxon>Bacillales</taxon>
        <taxon>Sporolactobacillaceae</taxon>
        <taxon>Sporolactobacillus</taxon>
    </lineage>
</organism>
<evidence type="ECO:0000256" key="2">
    <source>
        <dbReference type="ARBA" id="ARBA00023125"/>
    </source>
</evidence>
<dbReference type="InterPro" id="IPR014710">
    <property type="entry name" value="RmlC-like_jellyroll"/>
</dbReference>
<protein>
    <submittedName>
        <fullName evidence="7">Crp/Fnr family transcriptional regulator</fullName>
    </submittedName>
</protein>
<evidence type="ECO:0000313" key="7">
    <source>
        <dbReference type="EMBL" id="MFD2695575.1"/>
    </source>
</evidence>
<dbReference type="SUPFAM" id="SSF46785">
    <property type="entry name" value="Winged helix' DNA-binding domain"/>
    <property type="match status" value="1"/>
</dbReference>
<dbReference type="PANTHER" id="PTHR24567">
    <property type="entry name" value="CRP FAMILY TRANSCRIPTIONAL REGULATORY PROTEIN"/>
    <property type="match status" value="1"/>
</dbReference>
<dbReference type="PROSITE" id="PS51063">
    <property type="entry name" value="HTH_CRP_2"/>
    <property type="match status" value="1"/>
</dbReference>
<dbReference type="PANTHER" id="PTHR24567:SF74">
    <property type="entry name" value="HTH-TYPE TRANSCRIPTIONAL REGULATOR ARCR"/>
    <property type="match status" value="1"/>
</dbReference>
<evidence type="ECO:0000259" key="6">
    <source>
        <dbReference type="PROSITE" id="PS51063"/>
    </source>
</evidence>
<dbReference type="Pfam" id="PF00027">
    <property type="entry name" value="cNMP_binding"/>
    <property type="match status" value="1"/>
</dbReference>
<keyword evidence="1" id="KW-0805">Transcription regulation</keyword>
<feature type="domain" description="Cyclic nucleotide-binding" evidence="5">
    <location>
        <begin position="52"/>
        <end position="113"/>
    </location>
</feature>
<keyword evidence="8" id="KW-1185">Reference proteome</keyword>
<dbReference type="CDD" id="cd00038">
    <property type="entry name" value="CAP_ED"/>
    <property type="match status" value="1"/>
</dbReference>
<dbReference type="InterPro" id="IPR050397">
    <property type="entry name" value="Env_Response_Regulators"/>
</dbReference>
<keyword evidence="3" id="KW-0010">Activator</keyword>
<evidence type="ECO:0000256" key="1">
    <source>
        <dbReference type="ARBA" id="ARBA00023015"/>
    </source>
</evidence>
<accession>A0ABW5S704</accession>
<dbReference type="SUPFAM" id="SSF51206">
    <property type="entry name" value="cAMP-binding domain-like"/>
    <property type="match status" value="1"/>
</dbReference>